<evidence type="ECO:0000313" key="3">
    <source>
        <dbReference type="EMBL" id="NGM48911.1"/>
    </source>
</evidence>
<dbReference type="EMBL" id="JAAKGT010000002">
    <property type="protein sequence ID" value="NGM48911.1"/>
    <property type="molecule type" value="Genomic_DNA"/>
</dbReference>
<accession>A0A6G4QTP5</accession>
<dbReference type="InterPro" id="IPR027392">
    <property type="entry name" value="TF_Znf"/>
</dbReference>
<protein>
    <recommendedName>
        <fullName evidence="2">Transcription factor zinc-finger domain-containing protein</fullName>
    </recommendedName>
</protein>
<proteinExistence type="predicted"/>
<feature type="compositionally biased region" description="Basic and acidic residues" evidence="1">
    <location>
        <begin position="71"/>
        <end position="102"/>
    </location>
</feature>
<comment type="caution">
    <text evidence="3">The sequence shown here is derived from an EMBL/GenBank/DDBJ whole genome shotgun (WGS) entry which is preliminary data.</text>
</comment>
<dbReference type="RefSeq" id="WP_165256640.1">
    <property type="nucleotide sequence ID" value="NZ_JAAKGT010000002.1"/>
</dbReference>
<dbReference type="Pfam" id="PF13453">
    <property type="entry name" value="Zn_ribbon_TFIIB"/>
    <property type="match status" value="1"/>
</dbReference>
<organism evidence="3">
    <name type="scientific">Caulobacter sp. 602-2</name>
    <dbReference type="NCBI Taxonomy" id="2710887"/>
    <lineage>
        <taxon>Bacteria</taxon>
        <taxon>Pseudomonadati</taxon>
        <taxon>Pseudomonadota</taxon>
        <taxon>Alphaproteobacteria</taxon>
        <taxon>Caulobacterales</taxon>
        <taxon>Caulobacteraceae</taxon>
        <taxon>Caulobacter</taxon>
    </lineage>
</organism>
<evidence type="ECO:0000259" key="2">
    <source>
        <dbReference type="Pfam" id="PF13453"/>
    </source>
</evidence>
<reference evidence="3" key="1">
    <citation type="submission" date="2020-02" db="EMBL/GenBank/DDBJ databases">
        <authorList>
            <person name="Gao J."/>
            <person name="Sun J."/>
        </authorList>
    </citation>
    <scope>NUCLEOTIDE SEQUENCE</scope>
    <source>
        <strain evidence="3">602-2</strain>
    </source>
</reference>
<feature type="domain" description="Transcription factor zinc-finger" evidence="2">
    <location>
        <begin position="5"/>
        <end position="44"/>
    </location>
</feature>
<sequence length="119" mass="14046">MPLLMCPNCDGSMQAVQRAGVEFDMCPKCRGVWLDRGELEKLMAMEREDAQGSAPPSGPSPFGRPQPTYEQRPEPRRYDDNWRDGQKRHDGHKRYDHDDDYRRHGHHKKKRFDLFDIFD</sequence>
<name>A0A6G4QTP5_9CAUL</name>
<evidence type="ECO:0000256" key="1">
    <source>
        <dbReference type="SAM" id="MobiDB-lite"/>
    </source>
</evidence>
<gene>
    <name evidence="3" type="ORF">G5B46_04765</name>
</gene>
<feature type="region of interest" description="Disordered" evidence="1">
    <location>
        <begin position="43"/>
        <end position="107"/>
    </location>
</feature>
<dbReference type="AlphaFoldDB" id="A0A6G4QTP5"/>